<dbReference type="Proteomes" id="UP001234495">
    <property type="component" value="Unassembled WGS sequence"/>
</dbReference>
<keyword evidence="11" id="KW-1185">Reference proteome</keyword>
<dbReference type="Gene3D" id="3.40.430.10">
    <property type="entry name" value="Dihydrofolate Reductase, subunit A"/>
    <property type="match status" value="1"/>
</dbReference>
<dbReference type="PANTHER" id="PTHR48069:SF3">
    <property type="entry name" value="DIHYDROFOLATE REDUCTASE"/>
    <property type="match status" value="1"/>
</dbReference>
<dbReference type="PIRSF" id="PIRSF000194">
    <property type="entry name" value="DHFR"/>
    <property type="match status" value="1"/>
</dbReference>
<dbReference type="EC" id="1.5.1.3" evidence="3 7"/>
<organism evidence="10 11">
    <name type="scientific">Metabacillus malikii</name>
    <dbReference type="NCBI Taxonomy" id="1504265"/>
    <lineage>
        <taxon>Bacteria</taxon>
        <taxon>Bacillati</taxon>
        <taxon>Bacillota</taxon>
        <taxon>Bacilli</taxon>
        <taxon>Bacillales</taxon>
        <taxon>Bacillaceae</taxon>
        <taxon>Metabacillus</taxon>
    </lineage>
</organism>
<evidence type="ECO:0000256" key="2">
    <source>
        <dbReference type="ARBA" id="ARBA00009539"/>
    </source>
</evidence>
<dbReference type="InterPro" id="IPR001796">
    <property type="entry name" value="DHFR_dom"/>
</dbReference>
<evidence type="ECO:0000259" key="9">
    <source>
        <dbReference type="PROSITE" id="PS51330"/>
    </source>
</evidence>
<dbReference type="PANTHER" id="PTHR48069">
    <property type="entry name" value="DIHYDROFOLATE REDUCTASE"/>
    <property type="match status" value="1"/>
</dbReference>
<evidence type="ECO:0000256" key="3">
    <source>
        <dbReference type="ARBA" id="ARBA00012856"/>
    </source>
</evidence>
<evidence type="ECO:0000256" key="4">
    <source>
        <dbReference type="ARBA" id="ARBA00022563"/>
    </source>
</evidence>
<evidence type="ECO:0000256" key="7">
    <source>
        <dbReference type="PIRNR" id="PIRNR000194"/>
    </source>
</evidence>
<proteinExistence type="inferred from homology"/>
<keyword evidence="6 7" id="KW-0560">Oxidoreductase</keyword>
<dbReference type="SUPFAM" id="SSF53597">
    <property type="entry name" value="Dihydrofolate reductase-like"/>
    <property type="match status" value="1"/>
</dbReference>
<evidence type="ECO:0000256" key="8">
    <source>
        <dbReference type="RuleBase" id="RU004474"/>
    </source>
</evidence>
<evidence type="ECO:0000313" key="11">
    <source>
        <dbReference type="Proteomes" id="UP001234495"/>
    </source>
</evidence>
<accession>A0ABT9Z9B9</accession>
<evidence type="ECO:0000256" key="6">
    <source>
        <dbReference type="ARBA" id="ARBA00023002"/>
    </source>
</evidence>
<dbReference type="CDD" id="cd00209">
    <property type="entry name" value="DHFR"/>
    <property type="match status" value="1"/>
</dbReference>
<dbReference type="InterPro" id="IPR017925">
    <property type="entry name" value="DHFR_CS"/>
</dbReference>
<sequence length="161" mass="18749">MKISIIVAMDNNRVIGIDNKLPWRLPADLKNVKRITMGHPIIMGRKNYESIGKPLPGRRNIILTRDKDYSAAGCEIVHSVSEIYKVCGGEEEIFIFGGEQIYKLFLPFTQKIYLTRIHSQFEGDTFFPEVDFNDWEEIIFEKGITDEHNPYSYSFHVYKKI</sequence>
<evidence type="ECO:0000313" key="10">
    <source>
        <dbReference type="EMBL" id="MDQ0228854.1"/>
    </source>
</evidence>
<dbReference type="RefSeq" id="WP_307335597.1">
    <property type="nucleotide sequence ID" value="NZ_JAUSUD010000001.1"/>
</dbReference>
<comment type="pathway">
    <text evidence="1 7">Cofactor biosynthesis; tetrahydrofolate biosynthesis; 5,6,7,8-tetrahydrofolate from 7,8-dihydrofolate: step 1/1.</text>
</comment>
<feature type="domain" description="DHFR" evidence="9">
    <location>
        <begin position="2"/>
        <end position="160"/>
    </location>
</feature>
<dbReference type="PROSITE" id="PS00075">
    <property type="entry name" value="DHFR_1"/>
    <property type="match status" value="1"/>
</dbReference>
<evidence type="ECO:0000256" key="1">
    <source>
        <dbReference type="ARBA" id="ARBA00004903"/>
    </source>
</evidence>
<dbReference type="InterPro" id="IPR024072">
    <property type="entry name" value="DHFR-like_dom_sf"/>
</dbReference>
<comment type="similarity">
    <text evidence="2 7 8">Belongs to the dihydrofolate reductase family.</text>
</comment>
<name>A0ABT9Z9B9_9BACI</name>
<dbReference type="InterPro" id="IPR012259">
    <property type="entry name" value="DHFR"/>
</dbReference>
<dbReference type="EMBL" id="JAUSUD010000001">
    <property type="protein sequence ID" value="MDQ0228854.1"/>
    <property type="molecule type" value="Genomic_DNA"/>
</dbReference>
<reference evidence="10 11" key="1">
    <citation type="submission" date="2023-07" db="EMBL/GenBank/DDBJ databases">
        <title>Genomic Encyclopedia of Type Strains, Phase IV (KMG-IV): sequencing the most valuable type-strain genomes for metagenomic binning, comparative biology and taxonomic classification.</title>
        <authorList>
            <person name="Goeker M."/>
        </authorList>
    </citation>
    <scope>NUCLEOTIDE SEQUENCE [LARGE SCALE GENOMIC DNA]</scope>
    <source>
        <strain evidence="10 11">DSM 29005</strain>
    </source>
</reference>
<protein>
    <recommendedName>
        <fullName evidence="3 7">Dihydrofolate reductase</fullName>
        <ecNumber evidence="3 7">1.5.1.3</ecNumber>
    </recommendedName>
</protein>
<dbReference type="Pfam" id="PF00186">
    <property type="entry name" value="DHFR_1"/>
    <property type="match status" value="1"/>
</dbReference>
<comment type="function">
    <text evidence="7">Key enzyme in folate metabolism. Catalyzes an essential reaction for de novo glycine and purine synthesis, and for DNA precursor synthesis.</text>
</comment>
<gene>
    <name evidence="10" type="ORF">J2S19_000104</name>
</gene>
<dbReference type="PROSITE" id="PS51330">
    <property type="entry name" value="DHFR_2"/>
    <property type="match status" value="1"/>
</dbReference>
<evidence type="ECO:0000256" key="5">
    <source>
        <dbReference type="ARBA" id="ARBA00022857"/>
    </source>
</evidence>
<dbReference type="PRINTS" id="PR00070">
    <property type="entry name" value="DHFR"/>
</dbReference>
<comment type="caution">
    <text evidence="10">The sequence shown here is derived from an EMBL/GenBank/DDBJ whole genome shotgun (WGS) entry which is preliminary data.</text>
</comment>
<keyword evidence="4 7" id="KW-0554">One-carbon metabolism</keyword>
<comment type="catalytic activity">
    <reaction evidence="7">
        <text>(6S)-5,6,7,8-tetrahydrofolate + NADP(+) = 7,8-dihydrofolate + NADPH + H(+)</text>
        <dbReference type="Rhea" id="RHEA:15009"/>
        <dbReference type="ChEBI" id="CHEBI:15378"/>
        <dbReference type="ChEBI" id="CHEBI:57451"/>
        <dbReference type="ChEBI" id="CHEBI:57453"/>
        <dbReference type="ChEBI" id="CHEBI:57783"/>
        <dbReference type="ChEBI" id="CHEBI:58349"/>
        <dbReference type="EC" id="1.5.1.3"/>
    </reaction>
</comment>
<keyword evidence="5 7" id="KW-0521">NADP</keyword>